<dbReference type="NCBIfam" id="TIGR00738">
    <property type="entry name" value="rrf2_super"/>
    <property type="match status" value="1"/>
</dbReference>
<dbReference type="EMBL" id="JAKLWS010000001">
    <property type="protein sequence ID" value="MCG2587353.1"/>
    <property type="molecule type" value="Genomic_DNA"/>
</dbReference>
<evidence type="ECO:0000313" key="2">
    <source>
        <dbReference type="Proteomes" id="UP001165366"/>
    </source>
</evidence>
<dbReference type="Gene3D" id="1.10.10.10">
    <property type="entry name" value="Winged helix-like DNA-binding domain superfamily/Winged helix DNA-binding domain"/>
    <property type="match status" value="1"/>
</dbReference>
<comment type="caution">
    <text evidence="1">The sequence shown here is derived from an EMBL/GenBank/DDBJ whole genome shotgun (WGS) entry which is preliminary data.</text>
</comment>
<reference evidence="1" key="1">
    <citation type="submission" date="2022-01" db="EMBL/GenBank/DDBJ databases">
        <authorList>
            <person name="Wang Y."/>
        </authorList>
    </citation>
    <scope>NUCLEOTIDE SEQUENCE</scope>
    <source>
        <strain evidence="1">WB101</strain>
    </source>
</reference>
<dbReference type="InterPro" id="IPR000944">
    <property type="entry name" value="Tscrpt_reg_Rrf2"/>
</dbReference>
<dbReference type="PANTHER" id="PTHR33221:SF13">
    <property type="entry name" value="TRANSCRIPTIONAL REGULATOR-RELATED"/>
    <property type="match status" value="1"/>
</dbReference>
<protein>
    <submittedName>
        <fullName evidence="1">Rrf2 family transcriptional regulator</fullName>
    </submittedName>
</protein>
<dbReference type="PANTHER" id="PTHR33221">
    <property type="entry name" value="WINGED HELIX-TURN-HELIX TRANSCRIPTIONAL REGULATOR, RRF2 FAMILY"/>
    <property type="match status" value="1"/>
</dbReference>
<accession>A0ABS9K915</accession>
<proteinExistence type="predicted"/>
<dbReference type="RefSeq" id="WP_237852191.1">
    <property type="nucleotide sequence ID" value="NZ_JAKLWS010000001.1"/>
</dbReference>
<dbReference type="Proteomes" id="UP001165366">
    <property type="component" value="Unassembled WGS sequence"/>
</dbReference>
<dbReference type="Pfam" id="PF02082">
    <property type="entry name" value="Rrf2"/>
    <property type="match status" value="1"/>
</dbReference>
<name>A0ABS9K915_9BACT</name>
<gene>
    <name evidence="1" type="ORF">L6773_02160</name>
</gene>
<sequence length="148" mass="16567">MFSTSCHYGLQAMIFIALHATENENVGLSRIAEEQDIPKHFLSKILQMLVKNKLLVSMKGPTGGFNLNRPASQISLIEVIDAIDGLDVFNKCGIGFKKCSDKHPCPIHHDYKKVRNRIQKLFETKTLQELAEDVESGDNIISLGKSKK</sequence>
<dbReference type="SUPFAM" id="SSF46785">
    <property type="entry name" value="Winged helix' DNA-binding domain"/>
    <property type="match status" value="1"/>
</dbReference>
<evidence type="ECO:0000313" key="1">
    <source>
        <dbReference type="EMBL" id="MCG2587353.1"/>
    </source>
</evidence>
<organism evidence="1 2">
    <name type="scientific">Rhodohalobacter sulfatireducens</name>
    <dbReference type="NCBI Taxonomy" id="2911366"/>
    <lineage>
        <taxon>Bacteria</taxon>
        <taxon>Pseudomonadati</taxon>
        <taxon>Balneolota</taxon>
        <taxon>Balneolia</taxon>
        <taxon>Balneolales</taxon>
        <taxon>Balneolaceae</taxon>
        <taxon>Rhodohalobacter</taxon>
    </lineage>
</organism>
<reference evidence="1" key="2">
    <citation type="submission" date="2024-05" db="EMBL/GenBank/DDBJ databases">
        <title>Rhodohalobacter halophilus gen. nov., sp. nov., a moderately halophilic member of the family Balneolaceae.</title>
        <authorList>
            <person name="Xia J."/>
        </authorList>
    </citation>
    <scope>NUCLEOTIDE SEQUENCE</scope>
    <source>
        <strain evidence="1">WB101</strain>
    </source>
</reference>
<dbReference type="InterPro" id="IPR036388">
    <property type="entry name" value="WH-like_DNA-bd_sf"/>
</dbReference>
<keyword evidence="2" id="KW-1185">Reference proteome</keyword>
<dbReference type="PROSITE" id="PS51197">
    <property type="entry name" value="HTH_RRF2_2"/>
    <property type="match status" value="1"/>
</dbReference>
<dbReference type="InterPro" id="IPR036390">
    <property type="entry name" value="WH_DNA-bd_sf"/>
</dbReference>